<protein>
    <submittedName>
        <fullName evidence="2">Uncharacterized protein</fullName>
    </submittedName>
</protein>
<evidence type="ECO:0000313" key="2">
    <source>
        <dbReference type="EMBL" id="BAY87892.1"/>
    </source>
</evidence>
<geneLocation type="plasmid" evidence="3">
    <name>Plasmid2 dna</name>
</geneLocation>
<feature type="transmembrane region" description="Helical" evidence="1">
    <location>
        <begin position="97"/>
        <end position="120"/>
    </location>
</feature>
<reference evidence="2 3" key="1">
    <citation type="submission" date="2017-06" db="EMBL/GenBank/DDBJ databases">
        <title>Genome sequencing of cyanobaciteial culture collection at National Institute for Environmental Studies (NIES).</title>
        <authorList>
            <person name="Hirose Y."/>
            <person name="Shimura Y."/>
            <person name="Fujisawa T."/>
            <person name="Nakamura Y."/>
            <person name="Kawachi M."/>
        </authorList>
    </citation>
    <scope>NUCLEOTIDE SEQUENCE [LARGE SCALE GENOMIC DNA]</scope>
    <source>
        <strain evidence="2 3">NIES-267</strain>
        <plasmid evidence="3">Plasmid2 dna</plasmid>
    </source>
</reference>
<gene>
    <name evidence="2" type="ORF">NIES267_74160</name>
</gene>
<name>A0A1Z4M340_9CYAN</name>
<evidence type="ECO:0000313" key="3">
    <source>
        <dbReference type="Proteomes" id="UP000218418"/>
    </source>
</evidence>
<organism evidence="2 3">
    <name type="scientific">Calothrix parasitica NIES-267</name>
    <dbReference type="NCBI Taxonomy" id="1973488"/>
    <lineage>
        <taxon>Bacteria</taxon>
        <taxon>Bacillati</taxon>
        <taxon>Cyanobacteriota</taxon>
        <taxon>Cyanophyceae</taxon>
        <taxon>Nostocales</taxon>
        <taxon>Calotrichaceae</taxon>
        <taxon>Calothrix</taxon>
    </lineage>
</organism>
<proteinExistence type="predicted"/>
<keyword evidence="1" id="KW-1133">Transmembrane helix</keyword>
<keyword evidence="3" id="KW-1185">Reference proteome</keyword>
<sequence length="202" mass="22891">MSLDLGQTVSEWFSGNKLDDSEILCVWNSYLCAKVLWWSRGTKIVQFISGFVALIELLGVKRVNEVLKSAGLSLPKLFIEVFSFPNKLKTAPERIKLAISFIFLISGIVFIVPMVFSTTIPIFDLEKDILPNFWFRVATIILFFGCLLLVVLPFLLSFTILLIMLVVQILARFSKSPKFEKRTKILAFGLFVLSSLMDLLLS</sequence>
<dbReference type="Proteomes" id="UP000218418">
    <property type="component" value="Plasmid plasmid2"/>
</dbReference>
<keyword evidence="1" id="KW-0472">Membrane</keyword>
<dbReference type="EMBL" id="AP018229">
    <property type="protein sequence ID" value="BAY87892.1"/>
    <property type="molecule type" value="Genomic_DNA"/>
</dbReference>
<feature type="transmembrane region" description="Helical" evidence="1">
    <location>
        <begin position="183"/>
        <end position="201"/>
    </location>
</feature>
<feature type="transmembrane region" description="Helical" evidence="1">
    <location>
        <begin position="140"/>
        <end position="171"/>
    </location>
</feature>
<accession>A0A1Z4M340</accession>
<keyword evidence="2" id="KW-0614">Plasmid</keyword>
<keyword evidence="1" id="KW-0812">Transmembrane</keyword>
<dbReference type="AlphaFoldDB" id="A0A1Z4M340"/>
<evidence type="ECO:0000256" key="1">
    <source>
        <dbReference type="SAM" id="Phobius"/>
    </source>
</evidence>